<dbReference type="Gene3D" id="3.40.50.300">
    <property type="entry name" value="P-loop containing nucleotide triphosphate hydrolases"/>
    <property type="match status" value="2"/>
</dbReference>
<feature type="compositionally biased region" description="Basic and acidic residues" evidence="26">
    <location>
        <begin position="802"/>
        <end position="814"/>
    </location>
</feature>
<evidence type="ECO:0000256" key="3">
    <source>
        <dbReference type="ARBA" id="ARBA00004496"/>
    </source>
</evidence>
<comment type="catalytic activity">
    <reaction evidence="22">
        <text>tRNA(Val) + L-valine + ATP = L-valyl-tRNA(Val) + AMP + diphosphate</text>
        <dbReference type="Rhea" id="RHEA:10704"/>
        <dbReference type="Rhea" id="RHEA-COMP:9672"/>
        <dbReference type="Rhea" id="RHEA-COMP:9708"/>
        <dbReference type="ChEBI" id="CHEBI:30616"/>
        <dbReference type="ChEBI" id="CHEBI:33019"/>
        <dbReference type="ChEBI" id="CHEBI:57762"/>
        <dbReference type="ChEBI" id="CHEBI:78442"/>
        <dbReference type="ChEBI" id="CHEBI:78537"/>
        <dbReference type="ChEBI" id="CHEBI:456215"/>
        <dbReference type="EC" id="6.1.1.9"/>
    </reaction>
</comment>
<dbReference type="FunFam" id="1.10.730.10:FF:000009">
    <property type="entry name" value="Valine--tRNA ligase, mitochondrial"/>
    <property type="match status" value="1"/>
</dbReference>
<dbReference type="InterPro" id="IPR002303">
    <property type="entry name" value="Valyl-tRNA_ligase"/>
</dbReference>
<evidence type="ECO:0000256" key="24">
    <source>
        <dbReference type="PROSITE-ProRule" id="PRU00552"/>
    </source>
</evidence>
<evidence type="ECO:0000256" key="5">
    <source>
        <dbReference type="ARBA" id="ARBA00012552"/>
    </source>
</evidence>
<dbReference type="InterPro" id="IPR057479">
    <property type="entry name" value="PRP28/DDX23-like_helical"/>
</dbReference>
<dbReference type="InterPro" id="IPR027417">
    <property type="entry name" value="P-loop_NTPase"/>
</dbReference>
<dbReference type="OrthoDB" id="629407at2759"/>
<feature type="region of interest" description="Disordered" evidence="26">
    <location>
        <begin position="688"/>
        <end position="740"/>
    </location>
</feature>
<evidence type="ECO:0000256" key="8">
    <source>
        <dbReference type="ARBA" id="ARBA00022598"/>
    </source>
</evidence>
<dbReference type="InterPro" id="IPR014729">
    <property type="entry name" value="Rossmann-like_a/b/a_fold"/>
</dbReference>
<evidence type="ECO:0000259" key="28">
    <source>
        <dbReference type="PROSITE" id="PS51194"/>
    </source>
</evidence>
<keyword evidence="12" id="KW-0347">Helicase</keyword>
<dbReference type="InterPro" id="IPR001412">
    <property type="entry name" value="aa-tRNA-synth_I_CS"/>
</dbReference>
<dbReference type="CDD" id="cd00817">
    <property type="entry name" value="ValRS_core"/>
    <property type="match status" value="1"/>
</dbReference>
<dbReference type="Pfam" id="PF00133">
    <property type="entry name" value="tRNA-synt_1"/>
    <property type="match status" value="1"/>
</dbReference>
<dbReference type="GO" id="GO:0005739">
    <property type="term" value="C:mitochondrion"/>
    <property type="evidence" value="ECO:0007669"/>
    <property type="project" value="UniProtKB-SubCell"/>
</dbReference>
<dbReference type="Gene3D" id="3.90.740.10">
    <property type="entry name" value="Valyl/Leucyl/Isoleucyl-tRNA synthetase, editing domain"/>
    <property type="match status" value="1"/>
</dbReference>
<dbReference type="EC" id="6.1.1.9" evidence="6"/>
<feature type="region of interest" description="Disordered" evidence="26">
    <location>
        <begin position="161"/>
        <end position="190"/>
    </location>
</feature>
<dbReference type="FunFam" id="3.40.50.300:FF:000322">
    <property type="entry name" value="probable ATP-dependent RNA helicase DDX23"/>
    <property type="match status" value="1"/>
</dbReference>
<evidence type="ECO:0000256" key="26">
    <source>
        <dbReference type="SAM" id="MobiDB-lite"/>
    </source>
</evidence>
<evidence type="ECO:0000256" key="13">
    <source>
        <dbReference type="ARBA" id="ARBA00022840"/>
    </source>
</evidence>
<dbReference type="Pfam" id="PF00271">
    <property type="entry name" value="Helicase_C"/>
    <property type="match status" value="1"/>
</dbReference>
<dbReference type="Pfam" id="PF25430">
    <property type="entry name" value="DDX23"/>
    <property type="match status" value="1"/>
</dbReference>
<evidence type="ECO:0000256" key="21">
    <source>
        <dbReference type="ARBA" id="ARBA00040837"/>
    </source>
</evidence>
<dbReference type="GO" id="GO:0005524">
    <property type="term" value="F:ATP binding"/>
    <property type="evidence" value="ECO:0007669"/>
    <property type="project" value="UniProtKB-KW"/>
</dbReference>
<dbReference type="PROSITE" id="PS51194">
    <property type="entry name" value="HELICASE_CTER"/>
    <property type="match status" value="1"/>
</dbReference>
<comment type="subunit">
    <text evidence="20">Component of the U5 snRNP complex.</text>
</comment>
<comment type="similarity">
    <text evidence="19">Belongs to the DEAD box helicase family. DDX23/PRP28 subfamily.</text>
</comment>
<gene>
    <name evidence="30" type="ORF">GQ602_000415</name>
</gene>
<dbReference type="FunFam" id="3.90.740.10:FF:000005">
    <property type="entry name" value="Valine--tRNA ligase, mitochondrial"/>
    <property type="match status" value="1"/>
</dbReference>
<sequence length="1798" mass="201184">MPVDIEKILKQRQEAEAAAAKPRFIPKAERERLAAEQSKKQEEDRKRKASDEARRRLEEERKWKDRGRMPPPGINGSSTMSPNGLSHTAAIPTGPRAMNSTNRREGKRGDKTIGDKRSAEEIEAALLRSRYLGPEVNQQSSFSAKKKRMRTTEKKFNFDWDAEDDTSRAENDPIYSQQTPNRGFSLAGVGGEYDEEAERRARKRARLIEERDREHGKERSRGIMDDFYRAKAKAQQRAERTGLGQHWSEKSLVQMRERDWRIFKEDFGIATKGGSIPNPMRSWGESGLPPRLLDIVDRVGYKEPTPIQRAAIPIALQARDLIGVAVTGSGKTAAFLLPLLVYISDLPPLTESNKNDGPYGLILAPTRELVQQIETEAAKFAQPLGFRCVSIVGGHSLEEQAFSLRNGAEIIVATPGRLVDCIERRLLVLAQCCYVIMDEADRMIDLGFEDSVNRILDALPVGNEKPDNDDAEDAQLMKRRVETATSSSAAADLRYRQTMMYTATMPPVVERIAKKYLRRPAMATIGNAGEAVDTVEQRVEFIAGEDRRKRRLQELLASKLYAPPIIVFVNIKRNCDAVARDIKAMGFSAVTLHGSKTQDQREAALGSVRSGQTQVLVATDLAGRGIDVPDVSLVVNFNMATSIESYTHRIGRTGRAGKSGIAITFLGNEDADVLYDLRQMLSKSSISKVPEELRRHEAAQSKPVPRPRSASSMATNSGRGNPIGSSAGLAASTCTPPPVTAATKHEVADAAQGLHASGSDAGLASAKVKSEKELEKERKKAEKAAKLEAKKVKAAQLAAAPTKDKKIKEKKDEEAVPPYVEDTPLGHKKRIRPFDDANFKAYDPVAVESAWYDWWEKAGFFKPEFGADGKVKDAGSFVIVHPPPNVTGSLHMGHALGDSLQDLMIRWNRMNGKTTLWLPGCDHAGISTQSVVENMLWRRQQKTRHDLGRTAFVETVWEWKEDYHKRINKALTRMGGSFDWSREAFTMDANLSAAVVETFVKLHEEGVIYRANRLVNWCTKLNTALSNLEVSNKELTGRTLLDVPGYDRKVEFGVIVHFKYPVQGSDETLEVATTRVETMLGDTGIAVHPKDPRYKHLVGKNALHPFIPGRKLPIVADEYVDMEFGTGAVKLTPAHDPNDFTLGQRHKLDFINILTDDGLMNDNAGPYKGQKRFDVRYTIQDALKDKGLYVDKKDNPMKVPLCEKSKDVIEPIMKPQWWVRMKELAEPAMEAVRDGRIAIKPDTAERSYFRWLEDINDWCISRQLWWGHRCPVYFARVQGGVDVPEDELWFSGRNREEAEKKAAAALPGKEFTLEQDEDVLDTWFSSGLWPFSTLGWPSKTHDLETLYPTSMLETGWDILFFWIARMITLGLKMTGKVPFNEVYCHSLVRDSEGRKMSKSLGNVIDPLDVISGIKLEDLHEKLHQGNLHPSEVQKAIKYQKTAFPDGIPQCGADALRFTMINATTGGADINLDVKVIHGYRKFCNKIFQATKYVVGCLPDGFTPAKNGSARGVTLAERWILHKMNSAARDINAALAEREFSRSTIIVYRYWYGELCDVYIENSKAILREGTDEERNSALQTLYTALEAALTMIHPFMPFITEEMWQRMPRRPGDETKSIMLARYPQYEAALDDGESETAYELVLGCTKAARSLMAEYSVKTDAQVIVQALNDKALGHCNRELASIRSLSGRAVKDMDVIGPSAPRPAGCVAYPVSTHAAVFLYVKGRVDMDAELAKAHKKLEKARMAAQKLEKILGDAGYQEKVSAAVQEADRQKLADARQEEQSFLETMKQFEQLKLE</sequence>
<dbReference type="SUPFAM" id="SSF47323">
    <property type="entry name" value="Anticodon-binding domain of a subclass of class I aminoacyl-tRNA synthetases"/>
    <property type="match status" value="1"/>
</dbReference>
<reference evidence="30 31" key="1">
    <citation type="journal article" date="2020" name="G3 (Bethesda)">
        <title>Genetic Underpinnings of Host Manipulation by Ophiocordyceps as Revealed by Comparative Transcriptomics.</title>
        <authorList>
            <person name="Will I."/>
            <person name="Das B."/>
            <person name="Trinh T."/>
            <person name="Brachmann A."/>
            <person name="Ohm R.A."/>
            <person name="de Bekker C."/>
        </authorList>
    </citation>
    <scope>NUCLEOTIDE SEQUENCE [LARGE SCALE GENOMIC DNA]</scope>
    <source>
        <strain evidence="30 31">EC05</strain>
    </source>
</reference>
<dbReference type="GO" id="GO:0003724">
    <property type="term" value="F:RNA helicase activity"/>
    <property type="evidence" value="ECO:0007669"/>
    <property type="project" value="UniProtKB-EC"/>
</dbReference>
<evidence type="ECO:0000256" key="1">
    <source>
        <dbReference type="ARBA" id="ARBA00004123"/>
    </source>
</evidence>
<dbReference type="Gene3D" id="1.10.730.10">
    <property type="entry name" value="Isoleucyl-tRNA Synthetase, Domain 1"/>
    <property type="match status" value="1"/>
</dbReference>
<dbReference type="EC" id="3.6.4.13" evidence="5"/>
<evidence type="ECO:0000256" key="2">
    <source>
        <dbReference type="ARBA" id="ARBA00004173"/>
    </source>
</evidence>
<feature type="coiled-coil region" evidence="25">
    <location>
        <begin position="1733"/>
        <end position="1795"/>
    </location>
</feature>
<keyword evidence="17" id="KW-0539">Nucleus</keyword>
<dbReference type="GO" id="GO:0005829">
    <property type="term" value="C:cytosol"/>
    <property type="evidence" value="ECO:0007669"/>
    <property type="project" value="TreeGrafter"/>
</dbReference>
<dbReference type="InterPro" id="IPR037118">
    <property type="entry name" value="Val-tRNA_synth_C_sf"/>
</dbReference>
<feature type="compositionally biased region" description="Basic and acidic residues" evidence="26">
    <location>
        <begin position="689"/>
        <end position="699"/>
    </location>
</feature>
<name>A0A8H4QC80_9HYPO</name>
<dbReference type="InterPro" id="IPR001650">
    <property type="entry name" value="Helicase_C-like"/>
</dbReference>
<dbReference type="SMART" id="SM00490">
    <property type="entry name" value="HELICc"/>
    <property type="match status" value="1"/>
</dbReference>
<dbReference type="CDD" id="cd18787">
    <property type="entry name" value="SF2_C_DEAD"/>
    <property type="match status" value="1"/>
</dbReference>
<feature type="domain" description="DEAD-box RNA helicase Q" evidence="29">
    <location>
        <begin position="281"/>
        <end position="309"/>
    </location>
</feature>
<evidence type="ECO:0000256" key="22">
    <source>
        <dbReference type="ARBA" id="ARBA00047552"/>
    </source>
</evidence>
<dbReference type="InterPro" id="IPR014001">
    <property type="entry name" value="Helicase_ATP-bd"/>
</dbReference>
<dbReference type="FunFam" id="3.40.50.620:FF:000078">
    <property type="entry name" value="Valine--tRNA ligase, mitochondrial"/>
    <property type="match status" value="1"/>
</dbReference>
<feature type="compositionally biased region" description="Basic and acidic residues" evidence="26">
    <location>
        <begin position="102"/>
        <end position="117"/>
    </location>
</feature>
<evidence type="ECO:0000259" key="29">
    <source>
        <dbReference type="PROSITE" id="PS51195"/>
    </source>
</evidence>
<dbReference type="Proteomes" id="UP000562929">
    <property type="component" value="Unassembled WGS sequence"/>
</dbReference>
<dbReference type="GO" id="GO:0004832">
    <property type="term" value="F:valine-tRNA ligase activity"/>
    <property type="evidence" value="ECO:0007669"/>
    <property type="project" value="UniProtKB-EC"/>
</dbReference>
<dbReference type="GO" id="GO:0006397">
    <property type="term" value="P:mRNA processing"/>
    <property type="evidence" value="ECO:0007669"/>
    <property type="project" value="UniProtKB-KW"/>
</dbReference>
<keyword evidence="13" id="KW-0067">ATP-binding</keyword>
<accession>A0A8H4QC80</accession>
<dbReference type="GO" id="GO:0002161">
    <property type="term" value="F:aminoacyl-tRNA deacylase activity"/>
    <property type="evidence" value="ECO:0007669"/>
    <property type="project" value="InterPro"/>
</dbReference>
<evidence type="ECO:0000256" key="18">
    <source>
        <dbReference type="ARBA" id="ARBA00029936"/>
    </source>
</evidence>
<dbReference type="SUPFAM" id="SSF52374">
    <property type="entry name" value="Nucleotidylyl transferase"/>
    <property type="match status" value="1"/>
</dbReference>
<feature type="compositionally biased region" description="Polar residues" evidence="26">
    <location>
        <begin position="709"/>
        <end position="719"/>
    </location>
</feature>
<dbReference type="PANTHER" id="PTHR11946:SF109">
    <property type="entry name" value="VALINE--TRNA LIGASE"/>
    <property type="match status" value="1"/>
</dbReference>
<feature type="region of interest" description="Disordered" evidence="26">
    <location>
        <begin position="13"/>
        <end position="117"/>
    </location>
</feature>
<dbReference type="PRINTS" id="PR00986">
    <property type="entry name" value="TRNASYNTHVAL"/>
</dbReference>
<dbReference type="Gene3D" id="1.10.287.380">
    <property type="entry name" value="Valyl-tRNA synthetase, C-terminal domain"/>
    <property type="match status" value="1"/>
</dbReference>
<evidence type="ECO:0000256" key="7">
    <source>
        <dbReference type="ARBA" id="ARBA00022490"/>
    </source>
</evidence>
<dbReference type="CDD" id="cd17945">
    <property type="entry name" value="DEADc_DDX23"/>
    <property type="match status" value="1"/>
</dbReference>
<dbReference type="HAMAP" id="MF_02004">
    <property type="entry name" value="Val_tRNA_synth_type1"/>
    <property type="match status" value="1"/>
</dbReference>
<evidence type="ECO:0000256" key="15">
    <source>
        <dbReference type="ARBA" id="ARBA00023146"/>
    </source>
</evidence>
<dbReference type="PROSITE" id="PS51195">
    <property type="entry name" value="Q_MOTIF"/>
    <property type="match status" value="1"/>
</dbReference>
<dbReference type="Pfam" id="PF00270">
    <property type="entry name" value="DEAD"/>
    <property type="match status" value="1"/>
</dbReference>
<comment type="similarity">
    <text evidence="4">Belongs to the class-I aminoacyl-tRNA synthetase family.</text>
</comment>
<dbReference type="InterPro" id="IPR033705">
    <property type="entry name" value="Anticodon_Ia_Val"/>
</dbReference>
<evidence type="ECO:0000313" key="31">
    <source>
        <dbReference type="Proteomes" id="UP000562929"/>
    </source>
</evidence>
<evidence type="ECO:0000256" key="19">
    <source>
        <dbReference type="ARBA" id="ARBA00037954"/>
    </source>
</evidence>
<feature type="short sequence motif" description="Q motif" evidence="24">
    <location>
        <begin position="281"/>
        <end position="309"/>
    </location>
</feature>
<feature type="region of interest" description="Disordered" evidence="26">
    <location>
        <begin position="801"/>
        <end position="821"/>
    </location>
</feature>
<dbReference type="PROSITE" id="PS00039">
    <property type="entry name" value="DEAD_ATP_HELICASE"/>
    <property type="match status" value="1"/>
</dbReference>
<dbReference type="GO" id="GO:0005634">
    <property type="term" value="C:nucleus"/>
    <property type="evidence" value="ECO:0007669"/>
    <property type="project" value="UniProtKB-SubCell"/>
</dbReference>
<keyword evidence="14" id="KW-0648">Protein biosynthesis</keyword>
<evidence type="ECO:0000256" key="23">
    <source>
        <dbReference type="ARBA" id="ARBA00047984"/>
    </source>
</evidence>
<dbReference type="GO" id="GO:0003676">
    <property type="term" value="F:nucleic acid binding"/>
    <property type="evidence" value="ECO:0007669"/>
    <property type="project" value="InterPro"/>
</dbReference>
<dbReference type="NCBIfam" id="TIGR00422">
    <property type="entry name" value="valS"/>
    <property type="match status" value="1"/>
</dbReference>
<dbReference type="EMBL" id="JAACLJ010000001">
    <property type="protein sequence ID" value="KAF4594802.1"/>
    <property type="molecule type" value="Genomic_DNA"/>
</dbReference>
<dbReference type="FunFam" id="3.40.50.620:FF:000020">
    <property type="entry name" value="Valine--tRNA ligase, mitochondrial"/>
    <property type="match status" value="1"/>
</dbReference>
<dbReference type="CDD" id="cd07962">
    <property type="entry name" value="Anticodon_Ia_Val"/>
    <property type="match status" value="1"/>
</dbReference>
<evidence type="ECO:0000256" key="6">
    <source>
        <dbReference type="ARBA" id="ARBA00013169"/>
    </source>
</evidence>
<dbReference type="Gene3D" id="3.40.50.620">
    <property type="entry name" value="HUPs"/>
    <property type="match status" value="2"/>
</dbReference>
<proteinExistence type="inferred from homology"/>
<keyword evidence="25" id="KW-0175">Coiled coil</keyword>
<keyword evidence="9" id="KW-0507">mRNA processing</keyword>
<comment type="subcellular location">
    <subcellularLocation>
        <location evidence="3">Cytoplasm</location>
    </subcellularLocation>
    <subcellularLocation>
        <location evidence="2">Mitochondrion</location>
    </subcellularLocation>
    <subcellularLocation>
        <location evidence="1">Nucleus</location>
    </subcellularLocation>
</comment>
<dbReference type="GO" id="GO:0006438">
    <property type="term" value="P:valyl-tRNA aminoacylation"/>
    <property type="evidence" value="ECO:0007669"/>
    <property type="project" value="InterPro"/>
</dbReference>
<evidence type="ECO:0000256" key="17">
    <source>
        <dbReference type="ARBA" id="ARBA00023242"/>
    </source>
</evidence>
<keyword evidence="7" id="KW-0963">Cytoplasm</keyword>
<dbReference type="SUPFAM" id="SSF50677">
    <property type="entry name" value="ValRS/IleRS/LeuRS editing domain"/>
    <property type="match status" value="1"/>
</dbReference>
<feature type="domain" description="Helicase ATP-binding" evidence="27">
    <location>
        <begin position="312"/>
        <end position="523"/>
    </location>
</feature>
<protein>
    <recommendedName>
        <fullName evidence="21">Valine--tRNA ligase, mitochondrial</fullName>
        <ecNumber evidence="5">3.6.4.13</ecNumber>
        <ecNumber evidence="6">6.1.1.9</ecNumber>
    </recommendedName>
    <alternativeName>
        <fullName evidence="18">Valyl-tRNA synthetase</fullName>
    </alternativeName>
</protein>
<evidence type="ECO:0000256" key="10">
    <source>
        <dbReference type="ARBA" id="ARBA00022741"/>
    </source>
</evidence>
<evidence type="ECO:0000256" key="14">
    <source>
        <dbReference type="ARBA" id="ARBA00022917"/>
    </source>
</evidence>
<dbReference type="PROSITE" id="PS00178">
    <property type="entry name" value="AA_TRNA_LIGASE_I"/>
    <property type="match status" value="1"/>
</dbReference>
<keyword evidence="11" id="KW-0378">Hydrolase</keyword>
<dbReference type="InterPro" id="IPR011545">
    <property type="entry name" value="DEAD/DEAH_box_helicase_dom"/>
</dbReference>
<evidence type="ECO:0000256" key="4">
    <source>
        <dbReference type="ARBA" id="ARBA00005594"/>
    </source>
</evidence>
<dbReference type="GO" id="GO:0008380">
    <property type="term" value="P:RNA splicing"/>
    <property type="evidence" value="ECO:0007669"/>
    <property type="project" value="UniProtKB-KW"/>
</dbReference>
<dbReference type="InterPro" id="IPR000629">
    <property type="entry name" value="RNA-helicase_DEAD-box_CS"/>
</dbReference>
<dbReference type="PANTHER" id="PTHR11946">
    <property type="entry name" value="VALYL-TRNA SYNTHETASES"/>
    <property type="match status" value="1"/>
</dbReference>
<feature type="region of interest" description="Disordered" evidence="26">
    <location>
        <begin position="755"/>
        <end position="782"/>
    </location>
</feature>
<feature type="domain" description="Helicase C-terminal" evidence="28">
    <location>
        <begin position="534"/>
        <end position="697"/>
    </location>
</feature>
<dbReference type="SUPFAM" id="SSF52540">
    <property type="entry name" value="P-loop containing nucleoside triphosphate hydrolases"/>
    <property type="match status" value="1"/>
</dbReference>
<dbReference type="InterPro" id="IPR002300">
    <property type="entry name" value="aa-tRNA-synth_Ia"/>
</dbReference>
<evidence type="ECO:0000256" key="9">
    <source>
        <dbReference type="ARBA" id="ARBA00022664"/>
    </source>
</evidence>
<dbReference type="InterPro" id="IPR009080">
    <property type="entry name" value="tRNAsynth_Ia_anticodon-bd"/>
</dbReference>
<evidence type="ECO:0000256" key="12">
    <source>
        <dbReference type="ARBA" id="ARBA00022806"/>
    </source>
</evidence>
<keyword evidence="8 30" id="KW-0436">Ligase</keyword>
<evidence type="ECO:0000313" key="30">
    <source>
        <dbReference type="EMBL" id="KAF4594802.1"/>
    </source>
</evidence>
<evidence type="ECO:0000256" key="11">
    <source>
        <dbReference type="ARBA" id="ARBA00022801"/>
    </source>
</evidence>
<evidence type="ECO:0000259" key="27">
    <source>
        <dbReference type="PROSITE" id="PS51192"/>
    </source>
</evidence>
<keyword evidence="10" id="KW-0547">Nucleotide-binding</keyword>
<evidence type="ECO:0000256" key="16">
    <source>
        <dbReference type="ARBA" id="ARBA00023187"/>
    </source>
</evidence>
<dbReference type="SMART" id="SM00487">
    <property type="entry name" value="DEXDc"/>
    <property type="match status" value="1"/>
</dbReference>
<dbReference type="NCBIfam" id="NF004349">
    <property type="entry name" value="PRK05729.1"/>
    <property type="match status" value="1"/>
</dbReference>
<comment type="caution">
    <text evidence="30">The sequence shown here is derived from an EMBL/GenBank/DDBJ whole genome shotgun (WGS) entry which is preliminary data.</text>
</comment>
<dbReference type="InterPro" id="IPR013155">
    <property type="entry name" value="M/V/L/I-tRNA-synth_anticd-bd"/>
</dbReference>
<keyword evidence="16" id="KW-0508">mRNA splicing</keyword>
<feature type="compositionally biased region" description="Basic and acidic residues" evidence="26">
    <location>
        <begin position="26"/>
        <end position="68"/>
    </location>
</feature>
<organism evidence="30 31">
    <name type="scientific">Ophiocordyceps camponoti-floridani</name>
    <dbReference type="NCBI Taxonomy" id="2030778"/>
    <lineage>
        <taxon>Eukaryota</taxon>
        <taxon>Fungi</taxon>
        <taxon>Dikarya</taxon>
        <taxon>Ascomycota</taxon>
        <taxon>Pezizomycotina</taxon>
        <taxon>Sordariomycetes</taxon>
        <taxon>Hypocreomycetidae</taxon>
        <taxon>Hypocreales</taxon>
        <taxon>Ophiocordycipitaceae</taxon>
        <taxon>Ophiocordyceps</taxon>
    </lineage>
</organism>
<comment type="catalytic activity">
    <reaction evidence="23">
        <text>ATP + H2O = ADP + phosphate + H(+)</text>
        <dbReference type="Rhea" id="RHEA:13065"/>
        <dbReference type="ChEBI" id="CHEBI:15377"/>
        <dbReference type="ChEBI" id="CHEBI:15378"/>
        <dbReference type="ChEBI" id="CHEBI:30616"/>
        <dbReference type="ChEBI" id="CHEBI:43474"/>
        <dbReference type="ChEBI" id="CHEBI:456216"/>
        <dbReference type="EC" id="3.6.4.13"/>
    </reaction>
</comment>
<dbReference type="InterPro" id="IPR014014">
    <property type="entry name" value="RNA_helicase_DEAD_Q_motif"/>
</dbReference>
<dbReference type="InterPro" id="IPR009008">
    <property type="entry name" value="Val/Leu/Ile-tRNA-synth_edit"/>
</dbReference>
<evidence type="ECO:0000256" key="25">
    <source>
        <dbReference type="SAM" id="Coils"/>
    </source>
</evidence>
<feature type="compositionally biased region" description="Basic and acidic residues" evidence="26">
    <location>
        <begin position="768"/>
        <end position="782"/>
    </location>
</feature>
<keyword evidence="31" id="KW-1185">Reference proteome</keyword>
<dbReference type="PROSITE" id="PS51192">
    <property type="entry name" value="HELICASE_ATP_BIND_1"/>
    <property type="match status" value="1"/>
</dbReference>
<evidence type="ECO:0000256" key="20">
    <source>
        <dbReference type="ARBA" id="ARBA00038719"/>
    </source>
</evidence>
<feature type="compositionally biased region" description="Polar residues" evidence="26">
    <location>
        <begin position="75"/>
        <end position="86"/>
    </location>
</feature>
<dbReference type="Pfam" id="PF08264">
    <property type="entry name" value="Anticodon_1"/>
    <property type="match status" value="1"/>
</dbReference>
<keyword evidence="15" id="KW-0030">Aminoacyl-tRNA synthetase</keyword>